<evidence type="ECO:0000256" key="2">
    <source>
        <dbReference type="ARBA" id="ARBA00022490"/>
    </source>
</evidence>
<dbReference type="AlphaFoldDB" id="A0A0X3PPB9"/>
<dbReference type="GO" id="GO:0051321">
    <property type="term" value="P:meiotic cell cycle"/>
    <property type="evidence" value="ECO:0007669"/>
    <property type="project" value="TreeGrafter"/>
</dbReference>
<dbReference type="PANTHER" id="PTHR19302">
    <property type="entry name" value="GAMMA TUBULIN COMPLEX PROTEIN"/>
    <property type="match status" value="1"/>
</dbReference>
<keyword evidence="4 5" id="KW-0206">Cytoskeleton</keyword>
<evidence type="ECO:0000256" key="5">
    <source>
        <dbReference type="RuleBase" id="RU363050"/>
    </source>
</evidence>
<accession>A0A0X3PPB9</accession>
<feature type="domain" description="Gamma tubulin complex component C-terminal" evidence="7">
    <location>
        <begin position="550"/>
        <end position="930"/>
    </location>
</feature>
<feature type="compositionally biased region" description="Polar residues" evidence="6">
    <location>
        <begin position="986"/>
        <end position="1004"/>
    </location>
</feature>
<dbReference type="InterPro" id="IPR041470">
    <property type="entry name" value="GCP_N"/>
</dbReference>
<name>A0A0X3PPB9_SCHSO</name>
<evidence type="ECO:0000256" key="6">
    <source>
        <dbReference type="SAM" id="MobiDB-lite"/>
    </source>
</evidence>
<evidence type="ECO:0000256" key="1">
    <source>
        <dbReference type="ARBA" id="ARBA00010337"/>
    </source>
</evidence>
<dbReference type="InterPro" id="IPR042241">
    <property type="entry name" value="GCP_C_sf"/>
</dbReference>
<dbReference type="GO" id="GO:0031122">
    <property type="term" value="P:cytoplasmic microtubule organization"/>
    <property type="evidence" value="ECO:0007669"/>
    <property type="project" value="TreeGrafter"/>
</dbReference>
<reference evidence="9" key="1">
    <citation type="submission" date="2016-01" db="EMBL/GenBank/DDBJ databases">
        <title>Reference transcriptome for the parasite Schistocephalus solidus: insights into the molecular evolution of parasitism.</title>
        <authorList>
            <person name="Hebert F.O."/>
            <person name="Grambauer S."/>
            <person name="Barber I."/>
            <person name="Landry C.R."/>
            <person name="Aubin-Horth N."/>
        </authorList>
    </citation>
    <scope>NUCLEOTIDE SEQUENCE</scope>
</reference>
<dbReference type="GO" id="GO:0000930">
    <property type="term" value="C:gamma-tubulin complex"/>
    <property type="evidence" value="ECO:0007669"/>
    <property type="project" value="TreeGrafter"/>
</dbReference>
<evidence type="ECO:0000256" key="4">
    <source>
        <dbReference type="ARBA" id="ARBA00023212"/>
    </source>
</evidence>
<evidence type="ECO:0000259" key="8">
    <source>
        <dbReference type="Pfam" id="PF17681"/>
    </source>
</evidence>
<dbReference type="PANTHER" id="PTHR19302:SF13">
    <property type="entry name" value="GAMMA-TUBULIN COMPLEX COMPONENT 2"/>
    <property type="match status" value="1"/>
</dbReference>
<dbReference type="Pfam" id="PF04130">
    <property type="entry name" value="GCP_C_terminal"/>
    <property type="match status" value="1"/>
</dbReference>
<dbReference type="GO" id="GO:0000922">
    <property type="term" value="C:spindle pole"/>
    <property type="evidence" value="ECO:0007669"/>
    <property type="project" value="InterPro"/>
</dbReference>
<protein>
    <recommendedName>
        <fullName evidence="5">Gamma-tubulin complex component</fullName>
    </recommendedName>
</protein>
<keyword evidence="2 5" id="KW-0963">Cytoplasm</keyword>
<evidence type="ECO:0000313" key="9">
    <source>
        <dbReference type="EMBL" id="JAP51767.1"/>
    </source>
</evidence>
<organism evidence="9">
    <name type="scientific">Schistocephalus solidus</name>
    <name type="common">Tapeworm</name>
    <dbReference type="NCBI Taxonomy" id="70667"/>
    <lineage>
        <taxon>Eukaryota</taxon>
        <taxon>Metazoa</taxon>
        <taxon>Spiralia</taxon>
        <taxon>Lophotrochozoa</taxon>
        <taxon>Platyhelminthes</taxon>
        <taxon>Cestoda</taxon>
        <taxon>Eucestoda</taxon>
        <taxon>Diphyllobothriidea</taxon>
        <taxon>Diphyllobothriidae</taxon>
        <taxon>Schistocephalus</taxon>
    </lineage>
</organism>
<dbReference type="EMBL" id="GEEE01011458">
    <property type="protein sequence ID" value="JAP51767.1"/>
    <property type="molecule type" value="Transcribed_RNA"/>
</dbReference>
<dbReference type="GO" id="GO:0005874">
    <property type="term" value="C:microtubule"/>
    <property type="evidence" value="ECO:0007669"/>
    <property type="project" value="UniProtKB-KW"/>
</dbReference>
<comment type="similarity">
    <text evidence="1 5">Belongs to the TUBGCP family.</text>
</comment>
<keyword evidence="3 5" id="KW-0493">Microtubule</keyword>
<dbReference type="GO" id="GO:0000278">
    <property type="term" value="P:mitotic cell cycle"/>
    <property type="evidence" value="ECO:0007669"/>
    <property type="project" value="TreeGrafter"/>
</dbReference>
<dbReference type="Gene3D" id="1.20.120.1900">
    <property type="entry name" value="Gamma-tubulin complex, C-terminal domain"/>
    <property type="match status" value="1"/>
</dbReference>
<comment type="subcellular location">
    <subcellularLocation>
        <location evidence="5">Cytoplasm</location>
        <location evidence="5">Cytoskeleton</location>
        <location evidence="5">Microtubule organizing center</location>
    </subcellularLocation>
</comment>
<dbReference type="GO" id="GO:0051225">
    <property type="term" value="P:spindle assembly"/>
    <property type="evidence" value="ECO:0007669"/>
    <property type="project" value="TreeGrafter"/>
</dbReference>
<dbReference type="GO" id="GO:0051011">
    <property type="term" value="F:microtubule minus-end binding"/>
    <property type="evidence" value="ECO:0007669"/>
    <property type="project" value="TreeGrafter"/>
</dbReference>
<evidence type="ECO:0000259" key="7">
    <source>
        <dbReference type="Pfam" id="PF04130"/>
    </source>
</evidence>
<feature type="region of interest" description="Disordered" evidence="6">
    <location>
        <begin position="829"/>
        <end position="850"/>
    </location>
</feature>
<dbReference type="Pfam" id="PF17681">
    <property type="entry name" value="GCP_N_terminal"/>
    <property type="match status" value="1"/>
</dbReference>
<dbReference type="GO" id="GO:0007020">
    <property type="term" value="P:microtubule nucleation"/>
    <property type="evidence" value="ECO:0007669"/>
    <property type="project" value="InterPro"/>
</dbReference>
<feature type="region of interest" description="Disordered" evidence="6">
    <location>
        <begin position="969"/>
        <end position="1013"/>
    </location>
</feature>
<sequence>MDHVKNTISHHVDELYRRIYGQPVSDSQVLLFAEQLEKHINPHVSSQLNIDKAKQVILDNNPNSEAFLTKYNELKLRNIRELDPFVYLLAKIKWDAGLFNAINTNRASKNGNPLLYQSEHDDVDQLQRLIRSQDNSHNISAEPQHEANTSDEENTYYPTYRMEDGDLNAQESCLERLQALASVDPELSKKRSKQPLNLLPQWIYERPYLSLDYFPSEILTAKQPSVLPLETLPLNAQESLIVQDILACLQGNDGAYIKALPLKDFRSVRNFAIDEKMHPSLMDTVKKILPLCSHYSTIVRFVEERSCFEYGLVIQALCEGIECFLRDYWVLLCQLERQYSMNQLGISRLLFLLQETGYLFTHVDRLVTNISTGGCTGGAALSLIHESLRSTASLDQVHDCMVFLMRSACAPFFEMLKKWIYRGVICDPYGEFFIAAAADAALSKEMRSGERLPSHIAAAQDYIDCAFFWDQNYTIVRTQLPAFLEARAEKILKTGKYLNVVQQCDNSIKFCDPEEINFSETDQNFMNQIDRAHAFASKSLLQLIIKQKDLKGILKSVKRYFLLDQADFIVHFMDAAASELRKPSSIISVQHLESLLELALRTSSADSDPYKDNLRVSAANCDLITQMLNVLQVADEGRPPETMQDLNPTGLEAFSLDYKVEWPVSLVINRLVLDRYQMLFRHLFYCRHVERHLSTSWAMRKAARRANTAAALKLNSAFILGQRMLTYIQHFQCYMTFEVIEPTWHQFFQYLDKVDNIDDLLDAHMRCLEVCLDDCLLTSTDLLAVVGKLNVVCVNFANFLNKMSASLLDDTCESMPMSSAASMMSASARGLGTRTTNQQHPSTLSRVSSTSSSSDLSIAASSTSDVRKKVAASDLGSVVSQQSFTEIIDTFDNRFNSLIVELLSKIRRPTALQRSKLLSLAARLDFNNFYMQYPTPSRLRTSTSLSDFGRCLTDTASLSGGSALSIDYRGFPQSARPGSQRPPPTTSLRRITTGETVNDTTPPATFTRPRLARTPSALAVIDRRSVSSSRRSHKDSFNC</sequence>
<evidence type="ECO:0000256" key="3">
    <source>
        <dbReference type="ARBA" id="ARBA00022701"/>
    </source>
</evidence>
<dbReference type="InterPro" id="IPR040457">
    <property type="entry name" value="GCP_C"/>
</dbReference>
<proteinExistence type="inferred from homology"/>
<gene>
    <name evidence="9" type="ORF">TR123467</name>
</gene>
<dbReference type="GO" id="GO:0043015">
    <property type="term" value="F:gamma-tubulin binding"/>
    <property type="evidence" value="ECO:0007669"/>
    <property type="project" value="InterPro"/>
</dbReference>
<dbReference type="InterPro" id="IPR007259">
    <property type="entry name" value="GCP"/>
</dbReference>
<feature type="domain" description="Gamma tubulin complex component protein N-terminal" evidence="8">
    <location>
        <begin position="242"/>
        <end position="546"/>
    </location>
</feature>